<dbReference type="GO" id="GO:0009252">
    <property type="term" value="P:peptidoglycan biosynthetic process"/>
    <property type="evidence" value="ECO:0007669"/>
    <property type="project" value="UniProtKB-KW"/>
</dbReference>
<evidence type="ECO:0000256" key="7">
    <source>
        <dbReference type="ARBA" id="ARBA00022989"/>
    </source>
</evidence>
<evidence type="ECO:0000256" key="6">
    <source>
        <dbReference type="ARBA" id="ARBA00022984"/>
    </source>
</evidence>
<evidence type="ECO:0000313" key="18">
    <source>
        <dbReference type="Proteomes" id="UP000092884"/>
    </source>
</evidence>
<keyword evidence="7 16" id="KW-1133">Transmembrane helix</keyword>
<feature type="transmembrane region" description="Helical" evidence="16">
    <location>
        <begin position="145"/>
        <end position="161"/>
    </location>
</feature>
<evidence type="ECO:0000256" key="13">
    <source>
        <dbReference type="ARBA" id="ARBA00041418"/>
    </source>
</evidence>
<evidence type="ECO:0000256" key="4">
    <source>
        <dbReference type="ARBA" id="ARBA00022692"/>
    </source>
</evidence>
<dbReference type="Pfam" id="PF01098">
    <property type="entry name" value="FTSW_RODA_SPOVE"/>
    <property type="match status" value="1"/>
</dbReference>
<feature type="transmembrane region" description="Helical" evidence="16">
    <location>
        <begin position="167"/>
        <end position="183"/>
    </location>
</feature>
<dbReference type="GO" id="GO:0032153">
    <property type="term" value="C:cell division site"/>
    <property type="evidence" value="ECO:0007669"/>
    <property type="project" value="TreeGrafter"/>
</dbReference>
<evidence type="ECO:0000256" key="10">
    <source>
        <dbReference type="ARBA" id="ARBA00033270"/>
    </source>
</evidence>
<evidence type="ECO:0000256" key="3">
    <source>
        <dbReference type="ARBA" id="ARBA00022679"/>
    </source>
</evidence>
<dbReference type="KEGG" id="het:BBW65_02185"/>
<evidence type="ECO:0000256" key="16">
    <source>
        <dbReference type="SAM" id="Phobius"/>
    </source>
</evidence>
<feature type="transmembrane region" description="Helical" evidence="16">
    <location>
        <begin position="351"/>
        <end position="373"/>
    </location>
</feature>
<evidence type="ECO:0000256" key="1">
    <source>
        <dbReference type="ARBA" id="ARBA00004141"/>
    </source>
</evidence>
<dbReference type="GO" id="GO:0051301">
    <property type="term" value="P:cell division"/>
    <property type="evidence" value="ECO:0007669"/>
    <property type="project" value="InterPro"/>
</dbReference>
<dbReference type="EC" id="2.4.99.28" evidence="14"/>
<reference evidence="18" key="1">
    <citation type="submission" date="2016-07" db="EMBL/GenBank/DDBJ databases">
        <authorList>
            <person name="Florea S."/>
            <person name="Webb J.S."/>
            <person name="Jaromczyk J."/>
            <person name="Schardl C.L."/>
        </authorList>
    </citation>
    <scope>NUCLEOTIDE SEQUENCE [LARGE SCALE GENOMIC DNA]</scope>
    <source>
        <strain evidence="18">MIT 01-6242</strain>
    </source>
</reference>
<evidence type="ECO:0000256" key="8">
    <source>
        <dbReference type="ARBA" id="ARBA00023136"/>
    </source>
</evidence>
<keyword evidence="5" id="KW-0133">Cell shape</keyword>
<keyword evidence="4 16" id="KW-0812">Transmembrane</keyword>
<dbReference type="PANTHER" id="PTHR30474">
    <property type="entry name" value="CELL CYCLE PROTEIN"/>
    <property type="match status" value="1"/>
</dbReference>
<feature type="transmembrane region" description="Helical" evidence="16">
    <location>
        <begin position="64"/>
        <end position="85"/>
    </location>
</feature>
<dbReference type="STRING" id="222136.BBW65_02185"/>
<evidence type="ECO:0000256" key="12">
    <source>
        <dbReference type="ARBA" id="ARBA00041185"/>
    </source>
</evidence>
<keyword evidence="18" id="KW-1185">Reference proteome</keyword>
<feature type="transmembrane region" description="Helical" evidence="16">
    <location>
        <begin position="190"/>
        <end position="208"/>
    </location>
</feature>
<evidence type="ECO:0000256" key="15">
    <source>
        <dbReference type="ARBA" id="ARBA00049902"/>
    </source>
</evidence>
<feature type="transmembrane region" description="Helical" evidence="16">
    <location>
        <begin position="284"/>
        <end position="305"/>
    </location>
</feature>
<dbReference type="AlphaFoldDB" id="A0A1B1U7H2"/>
<evidence type="ECO:0000256" key="11">
    <source>
        <dbReference type="ARBA" id="ARBA00038053"/>
    </source>
</evidence>
<evidence type="ECO:0000313" key="17">
    <source>
        <dbReference type="EMBL" id="ANV98734.1"/>
    </source>
</evidence>
<keyword evidence="6" id="KW-0573">Peptidoglycan synthesis</keyword>
<dbReference type="GO" id="GO:0008360">
    <property type="term" value="P:regulation of cell shape"/>
    <property type="evidence" value="ECO:0007669"/>
    <property type="project" value="UniProtKB-KW"/>
</dbReference>
<keyword evidence="3" id="KW-0808">Transferase</keyword>
<comment type="subcellular location">
    <subcellularLocation>
        <location evidence="1">Membrane</location>
        <topology evidence="1">Multi-pass membrane protein</topology>
    </subcellularLocation>
</comment>
<comment type="catalytic activity">
    <reaction evidence="15">
        <text>[GlcNAc-(1-&gt;4)-Mur2Ac(oyl-L-Ala-gamma-D-Glu-L-Lys-D-Ala-D-Ala)](n)-di-trans,octa-cis-undecaprenyl diphosphate + beta-D-GlcNAc-(1-&gt;4)-Mur2Ac(oyl-L-Ala-gamma-D-Glu-L-Lys-D-Ala-D-Ala)-di-trans,octa-cis-undecaprenyl diphosphate = [GlcNAc-(1-&gt;4)-Mur2Ac(oyl-L-Ala-gamma-D-Glu-L-Lys-D-Ala-D-Ala)](n+1)-di-trans,octa-cis-undecaprenyl diphosphate + di-trans,octa-cis-undecaprenyl diphosphate + H(+)</text>
        <dbReference type="Rhea" id="RHEA:23708"/>
        <dbReference type="Rhea" id="RHEA-COMP:9602"/>
        <dbReference type="Rhea" id="RHEA-COMP:9603"/>
        <dbReference type="ChEBI" id="CHEBI:15378"/>
        <dbReference type="ChEBI" id="CHEBI:58405"/>
        <dbReference type="ChEBI" id="CHEBI:60033"/>
        <dbReference type="ChEBI" id="CHEBI:78435"/>
        <dbReference type="EC" id="2.4.99.28"/>
    </reaction>
</comment>
<dbReference type="PANTHER" id="PTHR30474:SF2">
    <property type="entry name" value="PEPTIDOGLYCAN GLYCOSYLTRANSFERASE FTSW-RELATED"/>
    <property type="match status" value="1"/>
</dbReference>
<dbReference type="GO" id="GO:0008955">
    <property type="term" value="F:peptidoglycan glycosyltransferase activity"/>
    <property type="evidence" value="ECO:0007669"/>
    <property type="project" value="UniProtKB-EC"/>
</dbReference>
<name>A0A1B1U7H2_9HELI</name>
<dbReference type="Proteomes" id="UP000092884">
    <property type="component" value="Chromosome"/>
</dbReference>
<protein>
    <recommendedName>
        <fullName evidence="12">Probable peptidoglycan glycosyltransferase FtsW</fullName>
        <ecNumber evidence="14">2.4.99.28</ecNumber>
    </recommendedName>
    <alternativeName>
        <fullName evidence="13">Cell division protein FtsW</fullName>
    </alternativeName>
    <alternativeName>
        <fullName evidence="10">Cell wall polymerase</fullName>
    </alternativeName>
    <alternativeName>
        <fullName evidence="9">Peptidoglycan polymerase</fullName>
    </alternativeName>
</protein>
<feature type="transmembrane region" description="Helical" evidence="16">
    <location>
        <begin position="105"/>
        <end position="124"/>
    </location>
</feature>
<dbReference type="EMBL" id="CP016503">
    <property type="protein sequence ID" value="ANV98734.1"/>
    <property type="molecule type" value="Genomic_DNA"/>
</dbReference>
<accession>A0A1B1U7H2</accession>
<dbReference type="GO" id="GO:0005886">
    <property type="term" value="C:plasma membrane"/>
    <property type="evidence" value="ECO:0007669"/>
    <property type="project" value="TreeGrafter"/>
</dbReference>
<comment type="similarity">
    <text evidence="11">Belongs to the SEDS family. FtsW subfamily.</text>
</comment>
<feature type="transmembrane region" description="Helical" evidence="16">
    <location>
        <begin position="37"/>
        <end position="57"/>
    </location>
</feature>
<keyword evidence="8 16" id="KW-0472">Membrane</keyword>
<gene>
    <name evidence="17" type="ORF">BBW65_02185</name>
</gene>
<keyword evidence="2" id="KW-0328">Glycosyltransferase</keyword>
<proteinExistence type="inferred from homology"/>
<feature type="transmembrane region" description="Helical" evidence="16">
    <location>
        <begin position="317"/>
        <end position="339"/>
    </location>
</feature>
<evidence type="ECO:0000256" key="9">
    <source>
        <dbReference type="ARBA" id="ARBA00032370"/>
    </source>
</evidence>
<evidence type="ECO:0000256" key="14">
    <source>
        <dbReference type="ARBA" id="ARBA00044770"/>
    </source>
</evidence>
<evidence type="ECO:0000256" key="2">
    <source>
        <dbReference type="ARBA" id="ARBA00022676"/>
    </source>
</evidence>
<organism evidence="17 18">
    <name type="scientific">Helicobacter enhydrae</name>
    <dbReference type="NCBI Taxonomy" id="222136"/>
    <lineage>
        <taxon>Bacteria</taxon>
        <taxon>Pseudomonadati</taxon>
        <taxon>Campylobacterota</taxon>
        <taxon>Epsilonproteobacteria</taxon>
        <taxon>Campylobacterales</taxon>
        <taxon>Helicobacteraceae</taxon>
        <taxon>Helicobacter</taxon>
    </lineage>
</organism>
<sequence length="386" mass="42491">MMQKILFYSVAILLCLGIIFSYSLSTYVSAVFDNPQAFLFRQFGSVAVSFLVIFIIAHCDIDKFFYWFGRLLMFASFGLMLLIFVGKSLDFVVSAGGATRWIRVGPISLAPLEFFKVAFVMLMADRLANKFVIGATHTLLNEIKNFAFYFFVIAVSFIVILLGLNDFGQLVVLSMVFCVMLYFSGGSKRLIGWILGLCALCGMLVIIFNPTRNARFGDWLNGFLNTLSSNAHTASTEPYQISQALNAIHYGGWWGHGIGEGILKLGFLSEVHTDMVLAGIAEEWGFVGFAFVALVFAFGVVVQILRIARRTTNKAYYVFCIGSACLLAFSFLMNAFGVAGTLPLKGIAVPFLSYGGSAMLANAIIIGLVLAIARQNYNRSTYKTDS</sequence>
<dbReference type="GO" id="GO:0015648">
    <property type="term" value="F:lipid-linked peptidoglycan transporter activity"/>
    <property type="evidence" value="ECO:0007669"/>
    <property type="project" value="TreeGrafter"/>
</dbReference>
<evidence type="ECO:0000256" key="5">
    <source>
        <dbReference type="ARBA" id="ARBA00022960"/>
    </source>
</evidence>
<dbReference type="InterPro" id="IPR001182">
    <property type="entry name" value="FtsW/RodA"/>
</dbReference>